<protein>
    <recommendedName>
        <fullName evidence="1">Heterokaryon incompatibility domain-containing protein</fullName>
    </recommendedName>
</protein>
<organism evidence="2 3">
    <name type="scientific">Polyplosphaeria fusca</name>
    <dbReference type="NCBI Taxonomy" id="682080"/>
    <lineage>
        <taxon>Eukaryota</taxon>
        <taxon>Fungi</taxon>
        <taxon>Dikarya</taxon>
        <taxon>Ascomycota</taxon>
        <taxon>Pezizomycotina</taxon>
        <taxon>Dothideomycetes</taxon>
        <taxon>Pleosporomycetidae</taxon>
        <taxon>Pleosporales</taxon>
        <taxon>Tetraplosphaeriaceae</taxon>
        <taxon>Polyplosphaeria</taxon>
    </lineage>
</organism>
<feature type="domain" description="Heterokaryon incompatibility" evidence="1">
    <location>
        <begin position="23"/>
        <end position="110"/>
    </location>
</feature>
<dbReference type="OrthoDB" id="674604at2759"/>
<dbReference type="EMBL" id="ML996122">
    <property type="protein sequence ID" value="KAF2736761.1"/>
    <property type="molecule type" value="Genomic_DNA"/>
</dbReference>
<reference evidence="2" key="1">
    <citation type="journal article" date="2020" name="Stud. Mycol.">
        <title>101 Dothideomycetes genomes: a test case for predicting lifestyles and emergence of pathogens.</title>
        <authorList>
            <person name="Haridas S."/>
            <person name="Albert R."/>
            <person name="Binder M."/>
            <person name="Bloem J."/>
            <person name="Labutti K."/>
            <person name="Salamov A."/>
            <person name="Andreopoulos B."/>
            <person name="Baker S."/>
            <person name="Barry K."/>
            <person name="Bills G."/>
            <person name="Bluhm B."/>
            <person name="Cannon C."/>
            <person name="Castanera R."/>
            <person name="Culley D."/>
            <person name="Daum C."/>
            <person name="Ezra D."/>
            <person name="Gonzalez J."/>
            <person name="Henrissat B."/>
            <person name="Kuo A."/>
            <person name="Liang C."/>
            <person name="Lipzen A."/>
            <person name="Lutzoni F."/>
            <person name="Magnuson J."/>
            <person name="Mondo S."/>
            <person name="Nolan M."/>
            <person name="Ohm R."/>
            <person name="Pangilinan J."/>
            <person name="Park H.-J."/>
            <person name="Ramirez L."/>
            <person name="Alfaro M."/>
            <person name="Sun H."/>
            <person name="Tritt A."/>
            <person name="Yoshinaga Y."/>
            <person name="Zwiers L.-H."/>
            <person name="Turgeon B."/>
            <person name="Goodwin S."/>
            <person name="Spatafora J."/>
            <person name="Crous P."/>
            <person name="Grigoriev I."/>
        </authorList>
    </citation>
    <scope>NUCLEOTIDE SEQUENCE</scope>
    <source>
        <strain evidence="2">CBS 125425</strain>
    </source>
</reference>
<feature type="non-terminal residue" evidence="2">
    <location>
        <position position="242"/>
    </location>
</feature>
<proteinExistence type="predicted"/>
<evidence type="ECO:0000313" key="3">
    <source>
        <dbReference type="Proteomes" id="UP000799444"/>
    </source>
</evidence>
<dbReference type="AlphaFoldDB" id="A0A9P4R5C5"/>
<sequence>MRLLNTATSAFAEQGLPPFPFPYAVLSHTWGTQEVSYDDMLNGQFMFKDGFKKVENFQACARDLGYDWCWMDTCCINRSRSTSEQNEAVMSMYTWFRHAGLCVVYLTDVERREDFTKARWFTRAWTLIELLAPENMAFYTRDWQCIGSKKELAAEITAHTNIAFDVLTYARNPRDATIGEKLSWASERHATNPEEEIYILISLLGVRMIRSPGEGRAMATVRMQAQILEHLEDYTILMWHKP</sequence>
<dbReference type="Proteomes" id="UP000799444">
    <property type="component" value="Unassembled WGS sequence"/>
</dbReference>
<name>A0A9P4R5C5_9PLEO</name>
<evidence type="ECO:0000259" key="1">
    <source>
        <dbReference type="Pfam" id="PF06985"/>
    </source>
</evidence>
<keyword evidence="3" id="KW-1185">Reference proteome</keyword>
<dbReference type="PANTHER" id="PTHR10622:SF10">
    <property type="entry name" value="HET DOMAIN-CONTAINING PROTEIN"/>
    <property type="match status" value="1"/>
</dbReference>
<comment type="caution">
    <text evidence="2">The sequence shown here is derived from an EMBL/GenBank/DDBJ whole genome shotgun (WGS) entry which is preliminary data.</text>
</comment>
<dbReference type="InterPro" id="IPR010730">
    <property type="entry name" value="HET"/>
</dbReference>
<dbReference type="Pfam" id="PF06985">
    <property type="entry name" value="HET"/>
    <property type="match status" value="1"/>
</dbReference>
<gene>
    <name evidence="2" type="ORF">EJ04DRAFT_462522</name>
</gene>
<evidence type="ECO:0000313" key="2">
    <source>
        <dbReference type="EMBL" id="KAF2736761.1"/>
    </source>
</evidence>
<dbReference type="PANTHER" id="PTHR10622">
    <property type="entry name" value="HET DOMAIN-CONTAINING PROTEIN"/>
    <property type="match status" value="1"/>
</dbReference>
<accession>A0A9P4R5C5</accession>